<accession>A0A8T3ANP5</accession>
<evidence type="ECO:0000313" key="3">
    <source>
        <dbReference type="EMBL" id="KAI0497402.1"/>
    </source>
</evidence>
<keyword evidence="2" id="KW-0732">Signal</keyword>
<feature type="region of interest" description="Disordered" evidence="1">
    <location>
        <begin position="82"/>
        <end position="128"/>
    </location>
</feature>
<protein>
    <submittedName>
        <fullName evidence="3">Uncharacterized protein</fullName>
    </submittedName>
</protein>
<reference evidence="3" key="1">
    <citation type="journal article" date="2022" name="Front. Genet.">
        <title>Chromosome-Scale Assembly of the Dendrobium nobile Genome Provides Insights Into the Molecular Mechanism of the Biosynthesis of the Medicinal Active Ingredient of Dendrobium.</title>
        <authorList>
            <person name="Xu Q."/>
            <person name="Niu S.-C."/>
            <person name="Li K.-L."/>
            <person name="Zheng P.-J."/>
            <person name="Zhang X.-J."/>
            <person name="Jia Y."/>
            <person name="Liu Y."/>
            <person name="Niu Y.-X."/>
            <person name="Yu L.-H."/>
            <person name="Chen D.-F."/>
            <person name="Zhang G.-Q."/>
        </authorList>
    </citation>
    <scope>NUCLEOTIDE SEQUENCE</scope>
    <source>
        <tissue evidence="3">Leaf</tissue>
    </source>
</reference>
<dbReference type="Proteomes" id="UP000829196">
    <property type="component" value="Unassembled WGS sequence"/>
</dbReference>
<dbReference type="OrthoDB" id="744471at2759"/>
<name>A0A8T3ANP5_DENNO</name>
<dbReference type="EMBL" id="JAGYWB010000015">
    <property type="protein sequence ID" value="KAI0497402.1"/>
    <property type="molecule type" value="Genomic_DNA"/>
</dbReference>
<sequence length="221" mass="25619">MTRFYFLLLLLQVTPKLSRYRRHPFHQYEIFEKICADNIAVGNAARSNKTKTPMVNLDQDETPQFEDDFLTANGVTFEFEETPTSNMPEETDGLTPNSEPIDSQTIGSKRYSDGAAKGTRRPRRKGPIDNLNNLLVETNKNSFVLKETVERNDPYSMSECLQKLCSVENLTTHALLLLQDVLKENKDNKTILMTWEGEVLHKWIEYMVENHLRYNGSRIWL</sequence>
<dbReference type="SMR" id="A0A8T3ANP5"/>
<keyword evidence="4" id="KW-1185">Reference proteome</keyword>
<evidence type="ECO:0000256" key="1">
    <source>
        <dbReference type="SAM" id="MobiDB-lite"/>
    </source>
</evidence>
<gene>
    <name evidence="3" type="ORF">KFK09_020626</name>
</gene>
<feature type="chain" id="PRO_5035776898" evidence="2">
    <location>
        <begin position="19"/>
        <end position="221"/>
    </location>
</feature>
<dbReference type="AlphaFoldDB" id="A0A8T3ANP5"/>
<comment type="caution">
    <text evidence="3">The sequence shown here is derived from an EMBL/GenBank/DDBJ whole genome shotgun (WGS) entry which is preliminary data.</text>
</comment>
<proteinExistence type="predicted"/>
<feature type="compositionally biased region" description="Polar residues" evidence="1">
    <location>
        <begin position="82"/>
        <end position="107"/>
    </location>
</feature>
<evidence type="ECO:0000313" key="4">
    <source>
        <dbReference type="Proteomes" id="UP000829196"/>
    </source>
</evidence>
<organism evidence="3 4">
    <name type="scientific">Dendrobium nobile</name>
    <name type="common">Orchid</name>
    <dbReference type="NCBI Taxonomy" id="94219"/>
    <lineage>
        <taxon>Eukaryota</taxon>
        <taxon>Viridiplantae</taxon>
        <taxon>Streptophyta</taxon>
        <taxon>Embryophyta</taxon>
        <taxon>Tracheophyta</taxon>
        <taxon>Spermatophyta</taxon>
        <taxon>Magnoliopsida</taxon>
        <taxon>Liliopsida</taxon>
        <taxon>Asparagales</taxon>
        <taxon>Orchidaceae</taxon>
        <taxon>Epidendroideae</taxon>
        <taxon>Malaxideae</taxon>
        <taxon>Dendrobiinae</taxon>
        <taxon>Dendrobium</taxon>
    </lineage>
</organism>
<feature type="signal peptide" evidence="2">
    <location>
        <begin position="1"/>
        <end position="18"/>
    </location>
</feature>
<evidence type="ECO:0000256" key="2">
    <source>
        <dbReference type="SAM" id="SignalP"/>
    </source>
</evidence>